<evidence type="ECO:0000313" key="2">
    <source>
        <dbReference type="EMBL" id="EKR54378.1"/>
    </source>
</evidence>
<comment type="caution">
    <text evidence="2">The sequence shown here is derived from an EMBL/GenBank/DDBJ whole genome shotgun (WGS) entry which is preliminary data.</text>
</comment>
<feature type="compositionally biased region" description="Basic and acidic residues" evidence="1">
    <location>
        <begin position="160"/>
        <end position="174"/>
    </location>
</feature>
<proteinExistence type="predicted"/>
<reference evidence="2 3" key="1">
    <citation type="submission" date="2012-10" db="EMBL/GenBank/DDBJ databases">
        <authorList>
            <person name="Harkins D.M."/>
            <person name="Durkin A.S."/>
            <person name="Brinkac L.M."/>
            <person name="Haft D.H."/>
            <person name="Selengut J.D."/>
            <person name="Sanka R."/>
            <person name="DePew J."/>
            <person name="Purushe J."/>
            <person name="Chanthongthip A."/>
            <person name="Lattana O."/>
            <person name="Phetsouvanh R."/>
            <person name="Newton P.N."/>
            <person name="Vinetz J.M."/>
            <person name="Sutton G.G."/>
            <person name="Nierman W.C."/>
            <person name="Fouts D.E."/>
        </authorList>
    </citation>
    <scope>NUCLEOTIDE SEQUENCE [LARGE SCALE GENOMIC DNA]</scope>
    <source>
        <strain evidence="2 3">UI 12758</strain>
    </source>
</reference>
<gene>
    <name evidence="2" type="ORF">LEP1GSC105_2898</name>
</gene>
<dbReference type="AlphaFoldDB" id="A0A0E2D2X0"/>
<organism evidence="2 3">
    <name type="scientific">Leptospira interrogans str. UI 12758</name>
    <dbReference type="NCBI Taxonomy" id="1049938"/>
    <lineage>
        <taxon>Bacteria</taxon>
        <taxon>Pseudomonadati</taxon>
        <taxon>Spirochaetota</taxon>
        <taxon>Spirochaetia</taxon>
        <taxon>Leptospirales</taxon>
        <taxon>Leptospiraceae</taxon>
        <taxon>Leptospira</taxon>
    </lineage>
</organism>
<protein>
    <submittedName>
        <fullName evidence="2">Uncharacterized protein</fullName>
    </submittedName>
</protein>
<feature type="region of interest" description="Disordered" evidence="1">
    <location>
        <begin position="150"/>
        <end position="174"/>
    </location>
</feature>
<name>A0A0E2D2X0_LEPIR</name>
<sequence>MRPWKRRSKLIQVTNCKAKAFGRNPFDPYVYLFLDFDPLGNSWSFCYVAYFYISVEFTKGIESENKKLKHYNMHINFKKIEQISLTFESKVDQLNFLTGYIEARKGLKETGSGPAYELGKSYGQYPPPQKKTEGRPFFKLRRLITGSKKCKSYNKQNPPKKQEIEIKVQKSDYS</sequence>
<evidence type="ECO:0000313" key="3">
    <source>
        <dbReference type="Proteomes" id="UP000001340"/>
    </source>
</evidence>
<dbReference type="EMBL" id="AHNR02000045">
    <property type="protein sequence ID" value="EKR54378.1"/>
    <property type="molecule type" value="Genomic_DNA"/>
</dbReference>
<dbReference type="RefSeq" id="WP_002123910.1">
    <property type="nucleotide sequence ID" value="NZ_AHNR02000045.1"/>
</dbReference>
<accession>A0A0E2D2X0</accession>
<evidence type="ECO:0000256" key="1">
    <source>
        <dbReference type="SAM" id="MobiDB-lite"/>
    </source>
</evidence>
<dbReference type="Proteomes" id="UP000001340">
    <property type="component" value="Unassembled WGS sequence"/>
</dbReference>